<dbReference type="EMBL" id="LR026963">
    <property type="protein sequence ID" value="VBB69092.1"/>
    <property type="molecule type" value="Genomic_DNA"/>
</dbReference>
<feature type="transmembrane region" description="Helical" evidence="7">
    <location>
        <begin position="131"/>
        <end position="155"/>
    </location>
</feature>
<evidence type="ECO:0000256" key="1">
    <source>
        <dbReference type="ARBA" id="ARBA00004651"/>
    </source>
</evidence>
<dbReference type="Pfam" id="PF04093">
    <property type="entry name" value="MreD"/>
    <property type="match status" value="1"/>
</dbReference>
<feature type="transmembrane region" description="Helical" evidence="7">
    <location>
        <begin position="95"/>
        <end position="119"/>
    </location>
</feature>
<evidence type="ECO:0000256" key="3">
    <source>
        <dbReference type="ARBA" id="ARBA00022692"/>
    </source>
</evidence>
<evidence type="ECO:0000256" key="7">
    <source>
        <dbReference type="SAM" id="Phobius"/>
    </source>
</evidence>
<gene>
    <name evidence="8" type="ORF">RIEGSTA812A_PEG_565</name>
</gene>
<dbReference type="GO" id="GO:0008360">
    <property type="term" value="P:regulation of cell shape"/>
    <property type="evidence" value="ECO:0007669"/>
    <property type="project" value="UniProtKB-KW"/>
</dbReference>
<keyword evidence="6 7" id="KW-0472">Membrane</keyword>
<evidence type="ECO:0000256" key="4">
    <source>
        <dbReference type="ARBA" id="ARBA00022960"/>
    </source>
</evidence>
<sequence length="159" mass="17801">MCTLTPPLLILGLVLLSVIPVKRPLYIEASPMLTIIGVVYWSIVRPDLIRPSFAFATGVFEDLLSGTPLGLNALVLLCVHAAVSVYKRLCMSMPFFFWWCIFALIALVAILLKWFLFSLLADTINRLGDILFSYCITVLIYPVFGRLFASLEVLLAKEE</sequence>
<dbReference type="AlphaFoldDB" id="A0A484HBD4"/>
<keyword evidence="5 7" id="KW-1133">Transmembrane helix</keyword>
<feature type="transmembrane region" description="Helical" evidence="7">
    <location>
        <begin position="25"/>
        <end position="43"/>
    </location>
</feature>
<organism evidence="8">
    <name type="scientific">invertebrate metagenome</name>
    <dbReference type="NCBI Taxonomy" id="1711999"/>
    <lineage>
        <taxon>unclassified sequences</taxon>
        <taxon>metagenomes</taxon>
        <taxon>organismal metagenomes</taxon>
    </lineage>
</organism>
<dbReference type="GO" id="GO:0005886">
    <property type="term" value="C:plasma membrane"/>
    <property type="evidence" value="ECO:0007669"/>
    <property type="project" value="UniProtKB-SubCell"/>
</dbReference>
<keyword evidence="2" id="KW-1003">Cell membrane</keyword>
<protein>
    <submittedName>
        <fullName evidence="8">Rod shape-determining protein MreD</fullName>
    </submittedName>
</protein>
<dbReference type="InterPro" id="IPR007227">
    <property type="entry name" value="Cell_shape_determining_MreD"/>
</dbReference>
<evidence type="ECO:0000313" key="8">
    <source>
        <dbReference type="EMBL" id="VBB69092.1"/>
    </source>
</evidence>
<keyword evidence="3 7" id="KW-0812">Transmembrane</keyword>
<accession>A0A484HBD4</accession>
<proteinExistence type="predicted"/>
<name>A0A484HBD4_9ZZZZ</name>
<evidence type="ECO:0000256" key="5">
    <source>
        <dbReference type="ARBA" id="ARBA00022989"/>
    </source>
</evidence>
<comment type="subcellular location">
    <subcellularLocation>
        <location evidence="1">Cell membrane</location>
        <topology evidence="1">Multi-pass membrane protein</topology>
    </subcellularLocation>
</comment>
<evidence type="ECO:0000256" key="2">
    <source>
        <dbReference type="ARBA" id="ARBA00022475"/>
    </source>
</evidence>
<keyword evidence="4" id="KW-0133">Cell shape</keyword>
<reference evidence="8" key="1">
    <citation type="submission" date="2018-10" db="EMBL/GenBank/DDBJ databases">
        <authorList>
            <person name="Gruber-Vodicka H."/>
            <person name="Jaeckle O."/>
        </authorList>
    </citation>
    <scope>NUCLEOTIDE SEQUENCE</scope>
</reference>
<evidence type="ECO:0000256" key="6">
    <source>
        <dbReference type="ARBA" id="ARBA00023136"/>
    </source>
</evidence>
<feature type="transmembrane region" description="Helical" evidence="7">
    <location>
        <begin position="63"/>
        <end position="83"/>
    </location>
</feature>
<dbReference type="NCBIfam" id="TIGR03426">
    <property type="entry name" value="shape_MreD"/>
    <property type="match status" value="1"/>
</dbReference>